<proteinExistence type="predicted"/>
<evidence type="ECO:0000313" key="3">
    <source>
        <dbReference type="EMBL" id="RGW53777.1"/>
    </source>
</evidence>
<dbReference type="SUPFAM" id="SSF51735">
    <property type="entry name" value="NAD(P)-binding Rossmann-fold domains"/>
    <property type="match status" value="1"/>
</dbReference>
<reference evidence="3 4" key="1">
    <citation type="submission" date="2018-08" db="EMBL/GenBank/DDBJ databases">
        <title>A genome reference for cultivated species of the human gut microbiota.</title>
        <authorList>
            <person name="Zou Y."/>
            <person name="Xue W."/>
            <person name="Luo G."/>
        </authorList>
    </citation>
    <scope>NUCLEOTIDE SEQUENCE [LARGE SCALE GENOMIC DNA]</scope>
    <source>
        <strain evidence="3 4">AF12-11</strain>
    </source>
</reference>
<dbReference type="Pfam" id="PF13478">
    <property type="entry name" value="XdhC_C"/>
    <property type="match status" value="1"/>
</dbReference>
<dbReference type="InterPro" id="IPR036291">
    <property type="entry name" value="NAD(P)-bd_dom_sf"/>
</dbReference>
<dbReference type="PANTHER" id="PTHR30388">
    <property type="entry name" value="ALDEHYDE OXIDOREDUCTASE MOLYBDENUM COFACTOR ASSEMBLY PROTEIN"/>
    <property type="match status" value="1"/>
</dbReference>
<dbReference type="AlphaFoldDB" id="A0A395XM21"/>
<gene>
    <name evidence="3" type="ORF">DWV67_07435</name>
</gene>
<organism evidence="3 4">
    <name type="scientific">Dorea formicigenerans</name>
    <dbReference type="NCBI Taxonomy" id="39486"/>
    <lineage>
        <taxon>Bacteria</taxon>
        <taxon>Bacillati</taxon>
        <taxon>Bacillota</taxon>
        <taxon>Clostridia</taxon>
        <taxon>Lachnospirales</taxon>
        <taxon>Lachnospiraceae</taxon>
        <taxon>Dorea</taxon>
    </lineage>
</organism>
<protein>
    <submittedName>
        <fullName evidence="3">Xanthine dehydrogenase</fullName>
    </submittedName>
</protein>
<feature type="domain" description="XdhC- CoxI" evidence="1">
    <location>
        <begin position="252"/>
        <end position="305"/>
    </location>
</feature>
<dbReference type="Pfam" id="PF02625">
    <property type="entry name" value="XdhC_CoxI"/>
    <property type="match status" value="1"/>
</dbReference>
<evidence type="ECO:0000313" key="4">
    <source>
        <dbReference type="Proteomes" id="UP000266376"/>
    </source>
</evidence>
<dbReference type="InterPro" id="IPR003777">
    <property type="entry name" value="XdhC_CoxI"/>
</dbReference>
<comment type="caution">
    <text evidence="3">The sequence shown here is derived from an EMBL/GenBank/DDBJ whole genome shotgun (WGS) entry which is preliminary data.</text>
</comment>
<name>A0A395XM21_9FIRM</name>
<dbReference type="InterPro" id="IPR052698">
    <property type="entry name" value="MoCofactor_Util/Proc"/>
</dbReference>
<dbReference type="Gene3D" id="3.40.50.720">
    <property type="entry name" value="NAD(P)-binding Rossmann-like Domain"/>
    <property type="match status" value="1"/>
</dbReference>
<feature type="domain" description="XdhC Rossmann" evidence="2">
    <location>
        <begin position="83"/>
        <end position="225"/>
    </location>
</feature>
<sequence>MWEFLQKLKELQPESKNLVLTGLTGEALGEKALVSNGKLVWASVAGGFLEQHDQQIEQVEVNGIALVDGEKIFGEVVGGQKKIVICGGGHVSMPIIQLGRQIGCYVTVLEDRPKFADNARRAGADKVICDTFEAGLEQISGDSDTFFVIVTRGHVYDRICLESIVRKPHAYIGMMGSRRRVAQVKHSVLENGADPQVISQLHSPIGLDIKAETPEEIAISIMAEIIQVKNQDKRGAGYSNEIRDAIVKCEDQKKILATIVERKGSAPRSIGTKMLIMEDGRCVDTIGGGCIEATIVSKALLILRGCAKAPQIVHVDMTGEDAEEEGMVCGGKVKVLLEEV</sequence>
<dbReference type="EMBL" id="QSAJ01000015">
    <property type="protein sequence ID" value="RGW53777.1"/>
    <property type="molecule type" value="Genomic_DNA"/>
</dbReference>
<dbReference type="PANTHER" id="PTHR30388:SF6">
    <property type="entry name" value="XANTHINE DEHYDROGENASE SUBUNIT A-RELATED"/>
    <property type="match status" value="1"/>
</dbReference>
<dbReference type="InterPro" id="IPR027051">
    <property type="entry name" value="XdhC_Rossmann_dom"/>
</dbReference>
<evidence type="ECO:0000259" key="2">
    <source>
        <dbReference type="Pfam" id="PF13478"/>
    </source>
</evidence>
<accession>A0A395XM21</accession>
<evidence type="ECO:0000259" key="1">
    <source>
        <dbReference type="Pfam" id="PF02625"/>
    </source>
</evidence>
<dbReference type="Proteomes" id="UP000266376">
    <property type="component" value="Unassembled WGS sequence"/>
</dbReference>